<dbReference type="AlphaFoldDB" id="A0A327M119"/>
<dbReference type="GO" id="GO:0005524">
    <property type="term" value="F:ATP binding"/>
    <property type="evidence" value="ECO:0007669"/>
    <property type="project" value="UniProtKB-KW"/>
</dbReference>
<evidence type="ECO:0000256" key="2">
    <source>
        <dbReference type="ARBA" id="ARBA00004429"/>
    </source>
</evidence>
<keyword evidence="13" id="KW-1278">Translocase</keyword>
<keyword evidence="20" id="KW-0378">Hydrolase</keyword>
<dbReference type="InterPro" id="IPR036412">
    <property type="entry name" value="HAD-like_sf"/>
</dbReference>
<dbReference type="Pfam" id="PF00122">
    <property type="entry name" value="E1-E2_ATPase"/>
    <property type="match status" value="1"/>
</dbReference>
<evidence type="ECO:0000256" key="5">
    <source>
        <dbReference type="ARBA" id="ARBA00013555"/>
    </source>
</evidence>
<evidence type="ECO:0000256" key="12">
    <source>
        <dbReference type="ARBA" id="ARBA00022842"/>
    </source>
</evidence>
<dbReference type="InterPro" id="IPR023214">
    <property type="entry name" value="HAD_sf"/>
</dbReference>
<dbReference type="InterPro" id="IPR006415">
    <property type="entry name" value="P-type_ATPase_IIIB"/>
</dbReference>
<keyword evidence="21" id="KW-1185">Reference proteome</keyword>
<comment type="subcellular location">
    <subcellularLocation>
        <location evidence="2">Cell inner membrane</location>
        <topology evidence="2">Multi-pass membrane protein</topology>
    </subcellularLocation>
</comment>
<dbReference type="SFLD" id="SFLDF00027">
    <property type="entry name" value="p-type_atpase"/>
    <property type="match status" value="1"/>
</dbReference>
<dbReference type="Gene3D" id="2.70.150.10">
    <property type="entry name" value="Calcium-transporting ATPase, cytoplasmic transduction domain A"/>
    <property type="match status" value="1"/>
</dbReference>
<dbReference type="GO" id="GO:0016887">
    <property type="term" value="F:ATP hydrolysis activity"/>
    <property type="evidence" value="ECO:0007669"/>
    <property type="project" value="InterPro"/>
</dbReference>
<keyword evidence="7" id="KW-0997">Cell inner membrane</keyword>
<keyword evidence="15 18" id="KW-0472">Membrane</keyword>
<feature type="transmembrane region" description="Helical" evidence="18">
    <location>
        <begin position="715"/>
        <end position="735"/>
    </location>
</feature>
<dbReference type="SFLD" id="SFLDS00003">
    <property type="entry name" value="Haloacid_Dehalogenase"/>
    <property type="match status" value="1"/>
</dbReference>
<evidence type="ECO:0000259" key="19">
    <source>
        <dbReference type="SMART" id="SM00831"/>
    </source>
</evidence>
<evidence type="ECO:0000256" key="10">
    <source>
        <dbReference type="ARBA" id="ARBA00022741"/>
    </source>
</evidence>
<feature type="transmembrane region" description="Helical" evidence="18">
    <location>
        <begin position="285"/>
        <end position="309"/>
    </location>
</feature>
<dbReference type="SMART" id="SM00831">
    <property type="entry name" value="Cation_ATPase_N"/>
    <property type="match status" value="1"/>
</dbReference>
<feature type="domain" description="Cation-transporting P-type ATPase N-terminal" evidence="19">
    <location>
        <begin position="20"/>
        <end position="93"/>
    </location>
</feature>
<dbReference type="Gene3D" id="1.20.1110.10">
    <property type="entry name" value="Calcium-transporting ATPase, transmembrane domain"/>
    <property type="match status" value="1"/>
</dbReference>
<dbReference type="Pfam" id="PF00690">
    <property type="entry name" value="Cation_ATPase_N"/>
    <property type="match status" value="1"/>
</dbReference>
<dbReference type="Pfam" id="PF00689">
    <property type="entry name" value="Cation_ATPase_C"/>
    <property type="match status" value="1"/>
</dbReference>
<dbReference type="SUPFAM" id="SSF81653">
    <property type="entry name" value="Calcium ATPase, transduction domain A"/>
    <property type="match status" value="1"/>
</dbReference>
<gene>
    <name evidence="20" type="primary">mgtA</name>
    <name evidence="20" type="ORF">DOO78_22500</name>
</gene>
<comment type="catalytic activity">
    <reaction evidence="17">
        <text>Mg(2+)(out) + ATP + H2O = Mg(2+)(in) + ADP + phosphate + H(+)</text>
        <dbReference type="Rhea" id="RHEA:10260"/>
        <dbReference type="ChEBI" id="CHEBI:15377"/>
        <dbReference type="ChEBI" id="CHEBI:15378"/>
        <dbReference type="ChEBI" id="CHEBI:18420"/>
        <dbReference type="ChEBI" id="CHEBI:30616"/>
        <dbReference type="ChEBI" id="CHEBI:43474"/>
        <dbReference type="ChEBI" id="CHEBI:456216"/>
        <dbReference type="EC" id="7.2.2.14"/>
    </reaction>
</comment>
<evidence type="ECO:0000256" key="18">
    <source>
        <dbReference type="SAM" id="Phobius"/>
    </source>
</evidence>
<keyword evidence="10" id="KW-0547">Nucleotide-binding</keyword>
<keyword evidence="11" id="KW-0067">ATP-binding</keyword>
<dbReference type="OrthoDB" id="391538at2"/>
<evidence type="ECO:0000256" key="11">
    <source>
        <dbReference type="ARBA" id="ARBA00022840"/>
    </source>
</evidence>
<evidence type="ECO:0000313" key="20">
    <source>
        <dbReference type="EMBL" id="RAI56127.1"/>
    </source>
</evidence>
<evidence type="ECO:0000313" key="21">
    <source>
        <dbReference type="Proteomes" id="UP000249065"/>
    </source>
</evidence>
<organism evidence="20 21">
    <name type="scientific">Roseicella frigidaeris</name>
    <dbReference type="NCBI Taxonomy" id="2230885"/>
    <lineage>
        <taxon>Bacteria</taxon>
        <taxon>Pseudomonadati</taxon>
        <taxon>Pseudomonadota</taxon>
        <taxon>Alphaproteobacteria</taxon>
        <taxon>Acetobacterales</taxon>
        <taxon>Roseomonadaceae</taxon>
        <taxon>Roseicella</taxon>
    </lineage>
</organism>
<feature type="transmembrane region" description="Helical" evidence="18">
    <location>
        <begin position="806"/>
        <end position="826"/>
    </location>
</feature>
<dbReference type="RefSeq" id="WP_111472134.1">
    <property type="nucleotide sequence ID" value="NZ_QLIX01000026.1"/>
</dbReference>
<dbReference type="InterPro" id="IPR023298">
    <property type="entry name" value="ATPase_P-typ_TM_dom_sf"/>
</dbReference>
<dbReference type="Gene3D" id="3.40.50.1000">
    <property type="entry name" value="HAD superfamily/HAD-like"/>
    <property type="match status" value="1"/>
</dbReference>
<dbReference type="NCBIfam" id="TIGR01524">
    <property type="entry name" value="ATPase-IIIB_Mg"/>
    <property type="match status" value="1"/>
</dbReference>
<dbReference type="PANTHER" id="PTHR42861">
    <property type="entry name" value="CALCIUM-TRANSPORTING ATPASE"/>
    <property type="match status" value="1"/>
</dbReference>
<dbReference type="GO" id="GO:0015444">
    <property type="term" value="F:P-type magnesium transporter activity"/>
    <property type="evidence" value="ECO:0007669"/>
    <property type="project" value="UniProtKB-EC"/>
</dbReference>
<sequence length="844" mass="87185">MPHPPSPVPSRRPRAEAAAAFWTRPTDDWLTRLGSSPQGLSAGEAARRVAAGAGNRLAGQAPAALLRQVGRRLAEPLVAILLVAALVSGLTGDWPGFGIILGIVGVSVAMDVVQERRAEQAAAALRDSVAVQAAVLRDGTRQSVPVEALVPGDVVLLAAGGLVPADGLVLAAEGAQLNEALLTGEPYPVAKQPGPARGADLAEASNAVFAGTAMVAGSARMLVVATGRATRLGGIAAGLAARRPPTAFERGLRGLGLLILRLTVFLVLFVLLAHLAFHRPAIESFLFAVALAVGLTPELLPMVTTVTLSRGALRMAARRVVVKRLAAIHDLGAMDVLCTDKTGTLTEARITLAEGGPPEALRMAALNAGLAGGVPTPLDAAILAARPVPEGWRALAELPFGFERRRSAVLVAGEGRRLLVVKGAPEAVLAACTAAAAGPFDHAALLAEAEARGAAGLRLLGIALREVPEDEAVTGPEAERDLTFLGFLAFLDPPKPSAGAAVARLAQLGIRTKIVSGDAAPVVRHLVQSLGLPAEGLLTGEEIARLDDQALAGQVERVDLYARVSPDQKRRILLALKARGHTVGFIGDGINDAPAIHAADAGISVQEATEVARAAADLILLAPDLGVLAAGVKEGRRTYANVMKYVRMGTSSNFGNMLSMAVASIAIPFLPLLPAQILLNNLLYDLSETGIPFDAVDPADLAAPHGWDMRAVLRFTLVMGPLSSLFDLATFALLLRGFGVTPEVFRTAWFVESITTQILVIFLIRTAGPVWRAAPPHPVLVATSLGALAIALFLALGPFATALGFAPLPLAVQAMLLGLVAAYLAVAEGLKRVAVRAGGGGLAL</sequence>
<evidence type="ECO:0000256" key="4">
    <source>
        <dbReference type="ARBA" id="ARBA00012786"/>
    </source>
</evidence>
<feature type="transmembrane region" description="Helical" evidence="18">
    <location>
        <begin position="779"/>
        <end position="800"/>
    </location>
</feature>
<dbReference type="InterPro" id="IPR001757">
    <property type="entry name" value="P_typ_ATPase"/>
</dbReference>
<dbReference type="SFLD" id="SFLDG00002">
    <property type="entry name" value="C1.7:_P-type_atpase_like"/>
    <property type="match status" value="1"/>
</dbReference>
<dbReference type="Proteomes" id="UP000249065">
    <property type="component" value="Unassembled WGS sequence"/>
</dbReference>
<keyword evidence="6" id="KW-1003">Cell membrane</keyword>
<dbReference type="EC" id="7.2.2.14" evidence="4"/>
<feature type="transmembrane region" description="Helical" evidence="18">
    <location>
        <begin position="252"/>
        <end position="273"/>
    </location>
</feature>
<name>A0A327M119_9PROT</name>
<evidence type="ECO:0000256" key="3">
    <source>
        <dbReference type="ARBA" id="ARBA00008746"/>
    </source>
</evidence>
<proteinExistence type="inferred from homology"/>
<protein>
    <recommendedName>
        <fullName evidence="5">Magnesium-transporting ATPase, P-type 1</fullName>
        <ecNumber evidence="4">7.2.2.14</ecNumber>
    </recommendedName>
    <alternativeName>
        <fullName evidence="16">Mg(2+) transport ATPase, P-type 1</fullName>
    </alternativeName>
</protein>
<dbReference type="SUPFAM" id="SSF81665">
    <property type="entry name" value="Calcium ATPase, transmembrane domain M"/>
    <property type="match status" value="1"/>
</dbReference>
<comment type="similarity">
    <text evidence="3">Belongs to the cation transport ATPase (P-type) (TC 3.A.3) family. Type IIIB subfamily.</text>
</comment>
<evidence type="ECO:0000256" key="17">
    <source>
        <dbReference type="ARBA" id="ARBA00047295"/>
    </source>
</evidence>
<keyword evidence="8" id="KW-0597">Phosphoprotein</keyword>
<dbReference type="Pfam" id="PF13246">
    <property type="entry name" value="Cation_ATPase"/>
    <property type="match status" value="1"/>
</dbReference>
<keyword evidence="12" id="KW-0460">Magnesium</keyword>
<dbReference type="InterPro" id="IPR023299">
    <property type="entry name" value="ATPase_P-typ_cyto_dom_N"/>
</dbReference>
<keyword evidence="9 18" id="KW-0812">Transmembrane</keyword>
<dbReference type="SUPFAM" id="SSF56784">
    <property type="entry name" value="HAD-like"/>
    <property type="match status" value="1"/>
</dbReference>
<feature type="transmembrane region" description="Helical" evidence="18">
    <location>
        <begin position="747"/>
        <end position="767"/>
    </location>
</feature>
<dbReference type="InterPro" id="IPR018303">
    <property type="entry name" value="ATPase_P-typ_P_site"/>
</dbReference>
<dbReference type="PRINTS" id="PR01836">
    <property type="entry name" value="MGATPASE"/>
</dbReference>
<reference evidence="21" key="1">
    <citation type="submission" date="2018-06" db="EMBL/GenBank/DDBJ databases">
        <authorList>
            <person name="Khan S.A."/>
        </authorList>
    </citation>
    <scope>NUCLEOTIDE SEQUENCE [LARGE SCALE GENOMIC DNA]</scope>
    <source>
        <strain evidence="21">DB-1506</strain>
    </source>
</reference>
<dbReference type="InterPro" id="IPR059000">
    <property type="entry name" value="ATPase_P-type_domA"/>
</dbReference>
<dbReference type="InterPro" id="IPR008250">
    <property type="entry name" value="ATPase_P-typ_transduc_dom_A_sf"/>
</dbReference>
<accession>A0A327M119</accession>
<evidence type="ECO:0000256" key="15">
    <source>
        <dbReference type="ARBA" id="ARBA00023136"/>
    </source>
</evidence>
<comment type="function">
    <text evidence="1">Mediates magnesium influx to the cytosol.</text>
</comment>
<evidence type="ECO:0000256" key="7">
    <source>
        <dbReference type="ARBA" id="ARBA00022519"/>
    </source>
</evidence>
<evidence type="ECO:0000256" key="9">
    <source>
        <dbReference type="ARBA" id="ARBA00022692"/>
    </source>
</evidence>
<dbReference type="InterPro" id="IPR004014">
    <property type="entry name" value="ATPase_P-typ_cation-transptr_N"/>
</dbReference>
<evidence type="ECO:0000256" key="6">
    <source>
        <dbReference type="ARBA" id="ARBA00022475"/>
    </source>
</evidence>
<keyword evidence="14 18" id="KW-1133">Transmembrane helix</keyword>
<dbReference type="InterPro" id="IPR044492">
    <property type="entry name" value="P_typ_ATPase_HD_dom"/>
</dbReference>
<evidence type="ECO:0000256" key="14">
    <source>
        <dbReference type="ARBA" id="ARBA00022989"/>
    </source>
</evidence>
<evidence type="ECO:0000256" key="13">
    <source>
        <dbReference type="ARBA" id="ARBA00022967"/>
    </source>
</evidence>
<dbReference type="EMBL" id="QLIX01000026">
    <property type="protein sequence ID" value="RAI56127.1"/>
    <property type="molecule type" value="Genomic_DNA"/>
</dbReference>
<dbReference type="PROSITE" id="PS00154">
    <property type="entry name" value="ATPASE_E1_E2"/>
    <property type="match status" value="1"/>
</dbReference>
<dbReference type="NCBIfam" id="TIGR01494">
    <property type="entry name" value="ATPase_P-type"/>
    <property type="match status" value="2"/>
</dbReference>
<evidence type="ECO:0000256" key="1">
    <source>
        <dbReference type="ARBA" id="ARBA00003954"/>
    </source>
</evidence>
<dbReference type="GO" id="GO:0005886">
    <property type="term" value="C:plasma membrane"/>
    <property type="evidence" value="ECO:0007669"/>
    <property type="project" value="UniProtKB-SubCell"/>
</dbReference>
<evidence type="ECO:0000256" key="16">
    <source>
        <dbReference type="ARBA" id="ARBA00029806"/>
    </source>
</evidence>
<evidence type="ECO:0000256" key="8">
    <source>
        <dbReference type="ARBA" id="ARBA00022553"/>
    </source>
</evidence>
<dbReference type="InterPro" id="IPR006068">
    <property type="entry name" value="ATPase_P-typ_cation-transptr_C"/>
</dbReference>
<dbReference type="Gene3D" id="3.40.1110.10">
    <property type="entry name" value="Calcium-transporting ATPase, cytoplasmic domain N"/>
    <property type="match status" value="1"/>
</dbReference>
<comment type="caution">
    <text evidence="20">The sequence shown here is derived from an EMBL/GenBank/DDBJ whole genome shotgun (WGS) entry which is preliminary data.</text>
</comment>